<protein>
    <submittedName>
        <fullName evidence="1">Uncharacterized protein</fullName>
    </submittedName>
</protein>
<proteinExistence type="predicted"/>
<organism evidence="1">
    <name type="scientific">Rhizophora mucronata</name>
    <name type="common">Asiatic mangrove</name>
    <dbReference type="NCBI Taxonomy" id="61149"/>
    <lineage>
        <taxon>Eukaryota</taxon>
        <taxon>Viridiplantae</taxon>
        <taxon>Streptophyta</taxon>
        <taxon>Embryophyta</taxon>
        <taxon>Tracheophyta</taxon>
        <taxon>Spermatophyta</taxon>
        <taxon>Magnoliopsida</taxon>
        <taxon>eudicotyledons</taxon>
        <taxon>Gunneridae</taxon>
        <taxon>Pentapetalae</taxon>
        <taxon>rosids</taxon>
        <taxon>fabids</taxon>
        <taxon>Malpighiales</taxon>
        <taxon>Rhizophoraceae</taxon>
        <taxon>Rhizophora</taxon>
    </lineage>
</organism>
<accession>A0A2P2P8D9</accession>
<name>A0A2P2P8D9_RHIMU</name>
<dbReference type="EMBL" id="GGEC01070560">
    <property type="protein sequence ID" value="MBX51044.1"/>
    <property type="molecule type" value="Transcribed_RNA"/>
</dbReference>
<evidence type="ECO:0000313" key="1">
    <source>
        <dbReference type="EMBL" id="MBX51044.1"/>
    </source>
</evidence>
<reference evidence="1" key="1">
    <citation type="submission" date="2018-02" db="EMBL/GenBank/DDBJ databases">
        <title>Rhizophora mucronata_Transcriptome.</title>
        <authorList>
            <person name="Meera S.P."/>
            <person name="Sreeshan A."/>
            <person name="Augustine A."/>
        </authorList>
    </citation>
    <scope>NUCLEOTIDE SEQUENCE</scope>
    <source>
        <tissue evidence="1">Leaf</tissue>
    </source>
</reference>
<sequence length="37" mass="4265">MILKHSSLQRLVQVLLLGLSLFNGFVELDNEKDLSFF</sequence>
<dbReference type="AlphaFoldDB" id="A0A2P2P8D9"/>